<keyword evidence="1" id="KW-0645">Protease</keyword>
<dbReference type="InterPro" id="IPR000209">
    <property type="entry name" value="Peptidase_S8/S53_dom"/>
</dbReference>
<dbReference type="OMA" id="ELARCKF"/>
<reference evidence="7" key="1">
    <citation type="journal article" date="2015" name="Genome Announc.">
        <title>Draft genome sequence of the cellulolytic fungus Chaetomium globosum.</title>
        <authorList>
            <person name="Cuomo C.A."/>
            <person name="Untereiner W.A."/>
            <person name="Ma L.-J."/>
            <person name="Grabherr M."/>
            <person name="Birren B.W."/>
        </authorList>
    </citation>
    <scope>NUCLEOTIDE SEQUENCE [LARGE SCALE GENOMIC DNA]</scope>
    <source>
        <strain evidence="7">ATCC 6205 / CBS 148.51 / DSM 1962 / NBRC 6347 / NRRL 1970</strain>
    </source>
</reference>
<evidence type="ECO:0000313" key="7">
    <source>
        <dbReference type="Proteomes" id="UP000001056"/>
    </source>
</evidence>
<proteinExistence type="inferred from homology"/>
<keyword evidence="3" id="KW-0720">Serine protease</keyword>
<evidence type="ECO:0000256" key="2">
    <source>
        <dbReference type="ARBA" id="ARBA00022801"/>
    </source>
</evidence>
<gene>
    <name evidence="6" type="ORF">CHGG_03030</name>
</gene>
<accession>Q2H9S4</accession>
<dbReference type="GeneID" id="4388498"/>
<sequence>MCLGFQEEHDPIEEAVDKAIDAGKLIIAAASNNGGLSGRARPARHEGVICIHATDGRGNKGGMNPSPLPNRNNFATLGVAVRCLWKGKVWKSGTSFAVPIAAGFAADIMEFARCRCTNLKSRKLKKLQRKDGMRAIFERMEKLRDGYDFIAPRSCGTGGGVHKRSRILWILLSAQWSPSSRVQSRTLLKDLSTYILNGSRLLLPCSLSHSSVRSLARSDGRLDSKTNSRACPQF</sequence>
<dbReference type="PROSITE" id="PS00138">
    <property type="entry name" value="SUBTILASE_SER"/>
    <property type="match status" value="1"/>
</dbReference>
<dbReference type="Gene3D" id="3.40.50.200">
    <property type="entry name" value="Peptidase S8/S53 domain"/>
    <property type="match status" value="1"/>
</dbReference>
<dbReference type="eggNOG" id="KOG4266">
    <property type="taxonomic scope" value="Eukaryota"/>
</dbReference>
<dbReference type="HOGENOM" id="CLU_1184896_0_0_1"/>
<dbReference type="RefSeq" id="XP_001229546.1">
    <property type="nucleotide sequence ID" value="XM_001229545.1"/>
</dbReference>
<feature type="domain" description="Peptidase S8/S53" evidence="5">
    <location>
        <begin position="1"/>
        <end position="114"/>
    </location>
</feature>
<organism evidence="6 7">
    <name type="scientific">Chaetomium globosum (strain ATCC 6205 / CBS 148.51 / DSM 1962 / NBRC 6347 / NRRL 1970)</name>
    <name type="common">Soil fungus</name>
    <dbReference type="NCBI Taxonomy" id="306901"/>
    <lineage>
        <taxon>Eukaryota</taxon>
        <taxon>Fungi</taxon>
        <taxon>Dikarya</taxon>
        <taxon>Ascomycota</taxon>
        <taxon>Pezizomycotina</taxon>
        <taxon>Sordariomycetes</taxon>
        <taxon>Sordariomycetidae</taxon>
        <taxon>Sordariales</taxon>
        <taxon>Chaetomiaceae</taxon>
        <taxon>Chaetomium</taxon>
    </lineage>
</organism>
<dbReference type="InterPro" id="IPR023828">
    <property type="entry name" value="Peptidase_S8_Ser-AS"/>
</dbReference>
<dbReference type="InParanoid" id="Q2H9S4"/>
<evidence type="ECO:0000256" key="3">
    <source>
        <dbReference type="ARBA" id="ARBA00022825"/>
    </source>
</evidence>
<name>Q2H9S4_CHAGB</name>
<dbReference type="Pfam" id="PF00082">
    <property type="entry name" value="Peptidase_S8"/>
    <property type="match status" value="1"/>
</dbReference>
<dbReference type="SUPFAM" id="SSF52743">
    <property type="entry name" value="Subtilisin-like"/>
    <property type="match status" value="1"/>
</dbReference>
<keyword evidence="2" id="KW-0378">Hydrolase</keyword>
<dbReference type="Proteomes" id="UP000001056">
    <property type="component" value="Unassembled WGS sequence"/>
</dbReference>
<dbReference type="AlphaFoldDB" id="Q2H9S4"/>
<dbReference type="EMBL" id="CH408030">
    <property type="protein sequence ID" value="EAQ91095.1"/>
    <property type="molecule type" value="Genomic_DNA"/>
</dbReference>
<dbReference type="CDD" id="cd00306">
    <property type="entry name" value="Peptidases_S8_S53"/>
    <property type="match status" value="1"/>
</dbReference>
<keyword evidence="7" id="KW-1185">Reference proteome</keyword>
<comment type="similarity">
    <text evidence="4">Belongs to the peptidase S8 family.</text>
</comment>
<dbReference type="InterPro" id="IPR036852">
    <property type="entry name" value="Peptidase_S8/S53_dom_sf"/>
</dbReference>
<evidence type="ECO:0000313" key="6">
    <source>
        <dbReference type="EMBL" id="EAQ91095.1"/>
    </source>
</evidence>
<evidence type="ECO:0000259" key="5">
    <source>
        <dbReference type="Pfam" id="PF00082"/>
    </source>
</evidence>
<dbReference type="OrthoDB" id="4589541at2759"/>
<comment type="caution">
    <text evidence="4">Lacks conserved residue(s) required for the propagation of feature annotation.</text>
</comment>
<dbReference type="VEuPathDB" id="FungiDB:CHGG_03030"/>
<evidence type="ECO:0000256" key="4">
    <source>
        <dbReference type="PROSITE-ProRule" id="PRU01240"/>
    </source>
</evidence>
<evidence type="ECO:0000256" key="1">
    <source>
        <dbReference type="ARBA" id="ARBA00022670"/>
    </source>
</evidence>
<dbReference type="GO" id="GO:0004252">
    <property type="term" value="F:serine-type endopeptidase activity"/>
    <property type="evidence" value="ECO:0007669"/>
    <property type="project" value="InterPro"/>
</dbReference>
<protein>
    <recommendedName>
        <fullName evidence="5">Peptidase S8/S53 domain-containing protein</fullName>
    </recommendedName>
</protein>
<dbReference type="PROSITE" id="PS51892">
    <property type="entry name" value="SUBTILASE"/>
    <property type="match status" value="1"/>
</dbReference>
<dbReference type="GO" id="GO:0006508">
    <property type="term" value="P:proteolysis"/>
    <property type="evidence" value="ECO:0007669"/>
    <property type="project" value="UniProtKB-KW"/>
</dbReference>